<dbReference type="InterPro" id="IPR009057">
    <property type="entry name" value="Homeodomain-like_sf"/>
</dbReference>
<evidence type="ECO:0000313" key="4">
    <source>
        <dbReference type="EMBL" id="MEA5257965.1"/>
    </source>
</evidence>
<evidence type="ECO:0000256" key="1">
    <source>
        <dbReference type="ARBA" id="ARBA00023125"/>
    </source>
</evidence>
<dbReference type="SUPFAM" id="SSF46689">
    <property type="entry name" value="Homeodomain-like"/>
    <property type="match status" value="1"/>
</dbReference>
<evidence type="ECO:0000313" key="5">
    <source>
        <dbReference type="Proteomes" id="UP001304671"/>
    </source>
</evidence>
<accession>A0ABU5QME1</accession>
<dbReference type="PROSITE" id="PS50977">
    <property type="entry name" value="HTH_TETR_2"/>
    <property type="match status" value="1"/>
</dbReference>
<dbReference type="InterPro" id="IPR001647">
    <property type="entry name" value="HTH_TetR"/>
</dbReference>
<dbReference type="Pfam" id="PF13972">
    <property type="entry name" value="TetR"/>
    <property type="match status" value="1"/>
</dbReference>
<dbReference type="InterPro" id="IPR025722">
    <property type="entry name" value="TetR"/>
</dbReference>
<feature type="DNA-binding region" description="H-T-H motif" evidence="2">
    <location>
        <begin position="26"/>
        <end position="45"/>
    </location>
</feature>
<dbReference type="RefSeq" id="WP_323248709.1">
    <property type="nucleotide sequence ID" value="NZ_JAYFUL010000011.1"/>
</dbReference>
<dbReference type="Proteomes" id="UP001304671">
    <property type="component" value="Unassembled WGS sequence"/>
</dbReference>
<evidence type="ECO:0000259" key="3">
    <source>
        <dbReference type="PROSITE" id="PS50977"/>
    </source>
</evidence>
<proteinExistence type="predicted"/>
<reference evidence="4 5" key="1">
    <citation type="submission" date="2023-12" db="EMBL/GenBank/DDBJ databases">
        <title>Novel species of the genus Arcicella isolated from rivers.</title>
        <authorList>
            <person name="Lu H."/>
        </authorList>
    </citation>
    <scope>NUCLEOTIDE SEQUENCE [LARGE SCALE GENOMIC DNA]</scope>
    <source>
        <strain evidence="4 5">LMG 21963</strain>
    </source>
</reference>
<comment type="caution">
    <text evidence="4">The sequence shown here is derived from an EMBL/GenBank/DDBJ whole genome shotgun (WGS) entry which is preliminary data.</text>
</comment>
<dbReference type="Pfam" id="PF00440">
    <property type="entry name" value="TetR_N"/>
    <property type="match status" value="1"/>
</dbReference>
<gene>
    <name evidence="4" type="ORF">VB264_09220</name>
</gene>
<keyword evidence="1 2" id="KW-0238">DNA-binding</keyword>
<protein>
    <submittedName>
        <fullName evidence="4">TetR/AcrR family transcriptional regulator</fullName>
    </submittedName>
</protein>
<feature type="domain" description="HTH tetR-type" evidence="3">
    <location>
        <begin position="3"/>
        <end position="63"/>
    </location>
</feature>
<dbReference type="PRINTS" id="PR00455">
    <property type="entry name" value="HTHTETR"/>
</dbReference>
<organism evidence="4 5">
    <name type="scientific">Arcicella aquatica</name>
    <dbReference type="NCBI Taxonomy" id="217141"/>
    <lineage>
        <taxon>Bacteria</taxon>
        <taxon>Pseudomonadati</taxon>
        <taxon>Bacteroidota</taxon>
        <taxon>Cytophagia</taxon>
        <taxon>Cytophagales</taxon>
        <taxon>Flectobacillaceae</taxon>
        <taxon>Arcicella</taxon>
    </lineage>
</organism>
<keyword evidence="5" id="KW-1185">Reference proteome</keyword>
<dbReference type="Gene3D" id="1.10.357.10">
    <property type="entry name" value="Tetracycline Repressor, domain 2"/>
    <property type="match status" value="1"/>
</dbReference>
<sequence length="212" mass="25105">MKITKKENILITSLYLFNRFGFVSVRFQHIADEVGMSIGNLAYHFKTKEEIIEKLYEELAQEQKQLLADLSMIPLFININHHVENTFQLQKKYSFFYTDSLELIRAYPAIKKKYRKQVEWQTMQLELLVKFNIARGALFEPNLPDSSLLLANRYILFLENWMNFERLKGTEIAEINVQLFKNDIWGLLSPYFTSTGKNEFQQLNSLPFDNWG</sequence>
<evidence type="ECO:0000256" key="2">
    <source>
        <dbReference type="PROSITE-ProRule" id="PRU00335"/>
    </source>
</evidence>
<dbReference type="EMBL" id="JAYFUL010000011">
    <property type="protein sequence ID" value="MEA5257965.1"/>
    <property type="molecule type" value="Genomic_DNA"/>
</dbReference>
<name>A0ABU5QME1_9BACT</name>